<dbReference type="SUPFAM" id="SSF52833">
    <property type="entry name" value="Thioredoxin-like"/>
    <property type="match status" value="1"/>
</dbReference>
<feature type="domain" description="Thioredoxin" evidence="2">
    <location>
        <begin position="47"/>
        <end position="173"/>
    </location>
</feature>
<dbReference type="Proteomes" id="UP000295157">
    <property type="component" value="Unassembled WGS sequence"/>
</dbReference>
<dbReference type="InterPro" id="IPR013766">
    <property type="entry name" value="Thioredoxin_domain"/>
</dbReference>
<dbReference type="PANTHER" id="PTHR42852">
    <property type="entry name" value="THIOL:DISULFIDE INTERCHANGE PROTEIN DSBE"/>
    <property type="match status" value="1"/>
</dbReference>
<dbReference type="Pfam" id="PF00578">
    <property type="entry name" value="AhpC-TSA"/>
    <property type="match status" value="1"/>
</dbReference>
<keyword evidence="1" id="KW-0472">Membrane</keyword>
<evidence type="ECO:0000256" key="1">
    <source>
        <dbReference type="SAM" id="Phobius"/>
    </source>
</evidence>
<comment type="caution">
    <text evidence="3">The sequence shown here is derived from an EMBL/GenBank/DDBJ whole genome shotgun (WGS) entry which is preliminary data.</text>
</comment>
<accession>A0A4R4N3B3</accession>
<dbReference type="InterPro" id="IPR050553">
    <property type="entry name" value="Thioredoxin_ResA/DsbE_sf"/>
</dbReference>
<dbReference type="GO" id="GO:0016209">
    <property type="term" value="F:antioxidant activity"/>
    <property type="evidence" value="ECO:0007669"/>
    <property type="project" value="InterPro"/>
</dbReference>
<dbReference type="CDD" id="cd02966">
    <property type="entry name" value="TlpA_like_family"/>
    <property type="match status" value="1"/>
</dbReference>
<dbReference type="PROSITE" id="PS51352">
    <property type="entry name" value="THIOREDOXIN_2"/>
    <property type="match status" value="1"/>
</dbReference>
<dbReference type="RefSeq" id="WP_132338196.1">
    <property type="nucleotide sequence ID" value="NZ_SMJZ01000164.1"/>
</dbReference>
<dbReference type="PANTHER" id="PTHR42852:SF17">
    <property type="entry name" value="THIOREDOXIN-LIKE PROTEIN HI_1115"/>
    <property type="match status" value="1"/>
</dbReference>
<gene>
    <name evidence="3" type="ORF">E1267_32435</name>
</gene>
<feature type="transmembrane region" description="Helical" evidence="1">
    <location>
        <begin position="6"/>
        <end position="26"/>
    </location>
</feature>
<evidence type="ECO:0000313" key="4">
    <source>
        <dbReference type="Proteomes" id="UP000295157"/>
    </source>
</evidence>
<reference evidence="3 4" key="1">
    <citation type="submission" date="2019-02" db="EMBL/GenBank/DDBJ databases">
        <title>Draft genome sequences of novel Actinobacteria.</title>
        <authorList>
            <person name="Sahin N."/>
            <person name="Ay H."/>
            <person name="Saygin H."/>
        </authorList>
    </citation>
    <scope>NUCLEOTIDE SEQUENCE [LARGE SCALE GENOMIC DNA]</scope>
    <source>
        <strain evidence="3 4">KC201</strain>
    </source>
</reference>
<protein>
    <submittedName>
        <fullName evidence="3">TlpA family protein disulfide reductase</fullName>
    </submittedName>
</protein>
<dbReference type="AlphaFoldDB" id="A0A4R4N3B3"/>
<evidence type="ECO:0000259" key="2">
    <source>
        <dbReference type="PROSITE" id="PS51352"/>
    </source>
</evidence>
<keyword evidence="4" id="KW-1185">Reference proteome</keyword>
<name>A0A4R4N3B3_9ACTN</name>
<keyword evidence="1" id="KW-1133">Transmembrane helix</keyword>
<keyword evidence="1" id="KW-0812">Transmembrane</keyword>
<dbReference type="Gene3D" id="3.40.30.10">
    <property type="entry name" value="Glutaredoxin"/>
    <property type="match status" value="1"/>
</dbReference>
<dbReference type="EMBL" id="SMJZ01000164">
    <property type="protein sequence ID" value="TDC01257.1"/>
    <property type="molecule type" value="Genomic_DNA"/>
</dbReference>
<evidence type="ECO:0000313" key="3">
    <source>
        <dbReference type="EMBL" id="TDC01257.1"/>
    </source>
</evidence>
<sequence>MPYLVAAVVLIGLLCMVNLLLTVGVIRRLRQQAGRQDLSGPPAGGELAPGDDVPEFAAMTTDGEPISGELLGGPAMVGFFSVGCKPCEDLLPQFAERARRTPDAVLAVVTAVSGDDPTPYVEQLSQVARVVAEDPQGPVQSAFKIVGYPTVVLIGADGTVVDSDHAMPAASGA</sequence>
<dbReference type="OrthoDB" id="128449at2"/>
<organism evidence="3 4">
    <name type="scientific">Nonomuraea longispora</name>
    <dbReference type="NCBI Taxonomy" id="1848320"/>
    <lineage>
        <taxon>Bacteria</taxon>
        <taxon>Bacillati</taxon>
        <taxon>Actinomycetota</taxon>
        <taxon>Actinomycetes</taxon>
        <taxon>Streptosporangiales</taxon>
        <taxon>Streptosporangiaceae</taxon>
        <taxon>Nonomuraea</taxon>
    </lineage>
</organism>
<dbReference type="GO" id="GO:0016491">
    <property type="term" value="F:oxidoreductase activity"/>
    <property type="evidence" value="ECO:0007669"/>
    <property type="project" value="InterPro"/>
</dbReference>
<dbReference type="InterPro" id="IPR000866">
    <property type="entry name" value="AhpC/TSA"/>
</dbReference>
<dbReference type="InterPro" id="IPR036249">
    <property type="entry name" value="Thioredoxin-like_sf"/>
</dbReference>
<proteinExistence type="predicted"/>